<dbReference type="AlphaFoldDB" id="J9EGX8"/>
<accession>J9EGX8</accession>
<feature type="compositionally biased region" description="Basic and acidic residues" evidence="1">
    <location>
        <begin position="402"/>
        <end position="418"/>
    </location>
</feature>
<organism evidence="2 3">
    <name type="scientific">Wuchereria bancrofti</name>
    <dbReference type="NCBI Taxonomy" id="6293"/>
    <lineage>
        <taxon>Eukaryota</taxon>
        <taxon>Metazoa</taxon>
        <taxon>Ecdysozoa</taxon>
        <taxon>Nematoda</taxon>
        <taxon>Chromadorea</taxon>
        <taxon>Rhabditida</taxon>
        <taxon>Spirurina</taxon>
        <taxon>Spiruromorpha</taxon>
        <taxon>Filarioidea</taxon>
        <taxon>Onchocercidae</taxon>
        <taxon>Wuchereria</taxon>
    </lineage>
</organism>
<evidence type="ECO:0000313" key="2">
    <source>
        <dbReference type="EMBL" id="EJW74644.1"/>
    </source>
</evidence>
<gene>
    <name evidence="2" type="ORF">WUBG_14448</name>
</gene>
<feature type="region of interest" description="Disordered" evidence="1">
    <location>
        <begin position="390"/>
        <end position="471"/>
    </location>
</feature>
<feature type="non-terminal residue" evidence="2">
    <location>
        <position position="471"/>
    </location>
</feature>
<sequence>MSIRLKEENKNEKVEKVSGCTELPQSNSLKQPIIASALDTFSSFQNKQQLRLNSQFIKMACIVMFEVDLEASIANFKAEDSVKVDRADHCAYLCYRDACTAAVFTPATAPGKKGTCERRFDIAEKCNATLRRDYYYKTTKSIYLQCFRCLPEKPQTKPPLETITLQPETSFASLKKHSSEAVVQTKESDELVKTTLVPDVEPKAVEMESKEIKKDMETVATNKNMETNADTKESKEITQPDCTGPVETTQTFTIFDGNEQTETTTENVTDRPNEIETSVTTISTSTGNIELIGDNTFKSNLATLKTEFGTEIFAPVLSTNPAIGVGVQSTFGHKSIHTTESEIQALETTAENEEPISARTEEFHAWHKPAAEARASNGATPLSSKCKLERGRTKLTEVSSTENKDGEDGEGTIKKSEGEVEQFGSSTITLISANEEIDDSDRSWTEANSRKEMKETGILDETRWSTTAVHT</sequence>
<name>J9EGX8_WUCBA</name>
<reference evidence="3" key="1">
    <citation type="submission" date="2012-08" db="EMBL/GenBank/DDBJ databases">
        <title>The Genome Sequence of Wuchereria bancrofti.</title>
        <authorList>
            <person name="Nutman T.B."/>
            <person name="Fink D.L."/>
            <person name="Russ C."/>
            <person name="Young S."/>
            <person name="Zeng Q."/>
            <person name="Koehrsen M."/>
            <person name="Alvarado L."/>
            <person name="Berlin A."/>
            <person name="Chapman S.B."/>
            <person name="Chen Z."/>
            <person name="Freedman E."/>
            <person name="Gellesch M."/>
            <person name="Goldberg J."/>
            <person name="Griggs A."/>
            <person name="Gujja S."/>
            <person name="Heilman E.R."/>
            <person name="Heiman D."/>
            <person name="Hepburn T."/>
            <person name="Howarth C."/>
            <person name="Jen D."/>
            <person name="Larson L."/>
            <person name="Lewis B."/>
            <person name="Mehta T."/>
            <person name="Park D."/>
            <person name="Pearson M."/>
            <person name="Roberts A."/>
            <person name="Saif S."/>
            <person name="Shea T."/>
            <person name="Shenoy N."/>
            <person name="Sisk P."/>
            <person name="Stolte C."/>
            <person name="Sykes S."/>
            <person name="Walk T."/>
            <person name="White J."/>
            <person name="Yandava C."/>
            <person name="Haas B."/>
            <person name="Henn M.R."/>
            <person name="Nusbaum C."/>
            <person name="Birren B."/>
        </authorList>
    </citation>
    <scope>NUCLEOTIDE SEQUENCE [LARGE SCALE GENOMIC DNA]</scope>
    <source>
        <strain evidence="3">NA</strain>
    </source>
</reference>
<evidence type="ECO:0008006" key="4">
    <source>
        <dbReference type="Google" id="ProtNLM"/>
    </source>
</evidence>
<dbReference type="Proteomes" id="UP000004810">
    <property type="component" value="Unassembled WGS sequence"/>
</dbReference>
<proteinExistence type="predicted"/>
<comment type="caution">
    <text evidence="2">The sequence shown here is derived from an EMBL/GenBank/DDBJ whole genome shotgun (WGS) entry which is preliminary data.</text>
</comment>
<evidence type="ECO:0000256" key="1">
    <source>
        <dbReference type="SAM" id="MobiDB-lite"/>
    </source>
</evidence>
<feature type="compositionally biased region" description="Basic and acidic residues" evidence="1">
    <location>
        <begin position="440"/>
        <end position="463"/>
    </location>
</feature>
<feature type="compositionally biased region" description="Polar residues" evidence="1">
    <location>
        <begin position="423"/>
        <end position="432"/>
    </location>
</feature>
<protein>
    <recommendedName>
        <fullName evidence="4">Apple domain-containing protein</fullName>
    </recommendedName>
</protein>
<evidence type="ECO:0000313" key="3">
    <source>
        <dbReference type="Proteomes" id="UP000004810"/>
    </source>
</evidence>
<dbReference type="EMBL" id="ADBV01011844">
    <property type="protein sequence ID" value="EJW74644.1"/>
    <property type="molecule type" value="Genomic_DNA"/>
</dbReference>